<keyword evidence="5 15" id="KW-0255">Endonuclease</keyword>
<evidence type="ECO:0000256" key="8">
    <source>
        <dbReference type="ARBA" id="ARBA00022839"/>
    </source>
</evidence>
<dbReference type="InterPro" id="IPR023426">
    <property type="entry name" value="Flap_endonuc"/>
</dbReference>
<evidence type="ECO:0000256" key="13">
    <source>
        <dbReference type="ARBA" id="ARBA00034726"/>
    </source>
</evidence>
<dbReference type="GO" id="GO:0006284">
    <property type="term" value="P:base-excision repair"/>
    <property type="evidence" value="ECO:0007669"/>
    <property type="project" value="UniProtKB-UniRule"/>
</dbReference>
<dbReference type="InterPro" id="IPR006085">
    <property type="entry name" value="XPG_DNA_repair_N"/>
</dbReference>
<keyword evidence="21" id="KW-1185">Reference proteome</keyword>
<dbReference type="CDD" id="cd09907">
    <property type="entry name" value="H3TH_FEN1-Euk"/>
    <property type="match status" value="1"/>
</dbReference>
<comment type="cofactor">
    <cofactor evidence="15">
        <name>Mg(2+)</name>
        <dbReference type="ChEBI" id="CHEBI:18420"/>
    </cofactor>
    <text evidence="15">Binds 2 magnesium ions per subunit. They probably participate in the reaction catalyzed by the enzyme. May bind an additional third magnesium ion after substrate binding.</text>
</comment>
<dbReference type="Proteomes" id="UP000822688">
    <property type="component" value="Chromosome 5"/>
</dbReference>
<evidence type="ECO:0000256" key="15">
    <source>
        <dbReference type="HAMAP-Rule" id="MF_03140"/>
    </source>
</evidence>
<keyword evidence="7 15" id="KW-0378">Hydrolase</keyword>
<evidence type="ECO:0000256" key="6">
    <source>
        <dbReference type="ARBA" id="ARBA00022763"/>
    </source>
</evidence>
<name>A0A8T0HX88_CERPU</name>
<dbReference type="EC" id="3.1.-.-" evidence="15"/>
<keyword evidence="6 15" id="KW-0227">DNA damage</keyword>
<dbReference type="PRINTS" id="PR00853">
    <property type="entry name" value="XPGRADSUPER"/>
</dbReference>
<dbReference type="GO" id="GO:0043137">
    <property type="term" value="P:DNA replication, removal of RNA primer"/>
    <property type="evidence" value="ECO:0007669"/>
    <property type="project" value="UniProtKB-UniRule"/>
</dbReference>
<dbReference type="GO" id="GO:0005654">
    <property type="term" value="C:nucleoplasm"/>
    <property type="evidence" value="ECO:0007669"/>
    <property type="project" value="UniProtKB-SubCell"/>
</dbReference>
<dbReference type="InterPro" id="IPR006086">
    <property type="entry name" value="XPG-I_dom"/>
</dbReference>
<dbReference type="GO" id="GO:0017108">
    <property type="term" value="F:5'-flap endonuclease activity"/>
    <property type="evidence" value="ECO:0007669"/>
    <property type="project" value="UniProtKB-UniRule"/>
</dbReference>
<dbReference type="InterPro" id="IPR036279">
    <property type="entry name" value="5-3_exonuclease_C_sf"/>
</dbReference>
<accession>A0A8T0HX88</accession>
<evidence type="ECO:0000259" key="19">
    <source>
        <dbReference type="SMART" id="SM00485"/>
    </source>
</evidence>
<dbReference type="FunFam" id="3.40.50.1010:FF:000015">
    <property type="entry name" value="Flap endonuclease 1"/>
    <property type="match status" value="1"/>
</dbReference>
<dbReference type="PROSITE" id="PS00842">
    <property type="entry name" value="XPG_2"/>
    <property type="match status" value="1"/>
</dbReference>
<dbReference type="GO" id="GO:0005730">
    <property type="term" value="C:nucleolus"/>
    <property type="evidence" value="ECO:0007669"/>
    <property type="project" value="UniProtKB-SubCell"/>
</dbReference>
<dbReference type="InterPro" id="IPR002421">
    <property type="entry name" value="5-3_exonuclease"/>
</dbReference>
<dbReference type="AlphaFoldDB" id="A0A8T0HX88"/>
<evidence type="ECO:0000256" key="7">
    <source>
        <dbReference type="ARBA" id="ARBA00022801"/>
    </source>
</evidence>
<dbReference type="SMART" id="SM00475">
    <property type="entry name" value="53EXOc"/>
    <property type="match status" value="1"/>
</dbReference>
<dbReference type="InterPro" id="IPR008918">
    <property type="entry name" value="HhH2"/>
</dbReference>
<feature type="compositionally biased region" description="Basic residues" evidence="16">
    <location>
        <begin position="426"/>
        <end position="438"/>
    </location>
</feature>
<evidence type="ECO:0000256" key="10">
    <source>
        <dbReference type="ARBA" id="ARBA00023128"/>
    </source>
</evidence>
<keyword evidence="10 15" id="KW-0496">Mitochondrion</keyword>
<dbReference type="SMART" id="SM00484">
    <property type="entry name" value="XPGI"/>
    <property type="match status" value="1"/>
</dbReference>
<keyword evidence="2 15" id="KW-0235">DNA replication</keyword>
<keyword evidence="8 15" id="KW-0269">Exonuclease</keyword>
<evidence type="ECO:0000256" key="5">
    <source>
        <dbReference type="ARBA" id="ARBA00022759"/>
    </source>
</evidence>
<dbReference type="InterPro" id="IPR019974">
    <property type="entry name" value="XPG_CS"/>
</dbReference>
<evidence type="ECO:0000259" key="18">
    <source>
        <dbReference type="SMART" id="SM00484"/>
    </source>
</evidence>
<comment type="subcellular location">
    <subcellularLocation>
        <location evidence="15">Nucleus</location>
        <location evidence="15">Nucleolus</location>
    </subcellularLocation>
    <subcellularLocation>
        <location evidence="15">Nucleus</location>
        <location evidence="15">Nucleoplasm</location>
    </subcellularLocation>
    <subcellularLocation>
        <location evidence="15">Mitochondrion</location>
    </subcellularLocation>
    <text evidence="15">Resides mostly in the nucleoli and relocalizes to the nucleoplasm upon DNA damage.</text>
</comment>
<dbReference type="EMBL" id="CM026425">
    <property type="protein sequence ID" value="KAG0575486.1"/>
    <property type="molecule type" value="Genomic_DNA"/>
</dbReference>
<dbReference type="SUPFAM" id="SSF47807">
    <property type="entry name" value="5' to 3' exonuclease, C-terminal subdomain"/>
    <property type="match status" value="1"/>
</dbReference>
<proteinExistence type="inferred from homology"/>
<dbReference type="Pfam" id="PF00752">
    <property type="entry name" value="XPG_N"/>
    <property type="match status" value="1"/>
</dbReference>
<evidence type="ECO:0000256" key="3">
    <source>
        <dbReference type="ARBA" id="ARBA00022722"/>
    </source>
</evidence>
<comment type="similarity">
    <text evidence="13 15">Belongs to the XPG/RAD2 endonuclease family. FEN1 subfamily.</text>
</comment>
<gene>
    <name evidence="20" type="ORF">KC19_5G007200</name>
</gene>
<evidence type="ECO:0000256" key="11">
    <source>
        <dbReference type="ARBA" id="ARBA00023204"/>
    </source>
</evidence>
<keyword evidence="12 15" id="KW-0539">Nucleus</keyword>
<keyword evidence="4 15" id="KW-0479">Metal-binding</keyword>
<evidence type="ECO:0000259" key="17">
    <source>
        <dbReference type="SMART" id="SM00475"/>
    </source>
</evidence>
<keyword evidence="3 15" id="KW-0540">Nuclease</keyword>
<dbReference type="PANTHER" id="PTHR11081:SF9">
    <property type="entry name" value="FLAP ENDONUCLEASE 1"/>
    <property type="match status" value="1"/>
</dbReference>
<organism evidence="20 21">
    <name type="scientific">Ceratodon purpureus</name>
    <name type="common">Fire moss</name>
    <name type="synonym">Dicranum purpureum</name>
    <dbReference type="NCBI Taxonomy" id="3225"/>
    <lineage>
        <taxon>Eukaryota</taxon>
        <taxon>Viridiplantae</taxon>
        <taxon>Streptophyta</taxon>
        <taxon>Embryophyta</taxon>
        <taxon>Bryophyta</taxon>
        <taxon>Bryophytina</taxon>
        <taxon>Bryopsida</taxon>
        <taxon>Dicranidae</taxon>
        <taxon>Pseudoditrichales</taxon>
        <taxon>Ditrichaceae</taxon>
        <taxon>Ceratodon</taxon>
    </lineage>
</organism>
<feature type="domain" description="XPG-I" evidence="18">
    <location>
        <begin position="189"/>
        <end position="261"/>
    </location>
</feature>
<evidence type="ECO:0000313" key="20">
    <source>
        <dbReference type="EMBL" id="KAG0575486.1"/>
    </source>
</evidence>
<dbReference type="Gene3D" id="1.10.150.20">
    <property type="entry name" value="5' to 3' exonuclease, C-terminal subdomain"/>
    <property type="match status" value="1"/>
</dbReference>
<sequence>MPTPFPSLATCVTGQYPYSFLHSTSIPPALLRNTNTNTNTPAMGIKGLTKLLADNAPGAMKEQKFESYFGRKIAIDASMSIYQFLIVVGRTGSEMLTNEAGEVTSHLQGMFNRTIRVLEAGLKPVYVFDGKPPDLKKGELAKRYAKREDATEDLATAKEAGNEADVEKYSKRTVKVTKQHNEDCRKLLRLMGVPVVEAPSEAEAECASLCKADKVYAVASEDMDSLTFGSTRFLRHLMEPTSRKIPVMEFDIAKVLEGLDLTMDQFVDLCILCGCDYCDTIRGIGAQTALKLIRQHGSLESILENLNKDRYQIPEPWPYQEARRLFKEPLVTPSEEIPEFKWAAPDAEGLVKFLVEENGFNNDRVVKAIEKIKVAKNKSSQGRLESFFGSVVSTSSTSKRKEAPDSKAPAGKQAKTAASGKQAKAAPKKGPAKGAKKK</sequence>
<feature type="compositionally biased region" description="Low complexity" evidence="16">
    <location>
        <begin position="410"/>
        <end position="425"/>
    </location>
</feature>
<keyword evidence="9 15" id="KW-0460">Magnesium</keyword>
<evidence type="ECO:0000256" key="9">
    <source>
        <dbReference type="ARBA" id="ARBA00022842"/>
    </source>
</evidence>
<dbReference type="PROSITE" id="PS00841">
    <property type="entry name" value="XPG_1"/>
    <property type="match status" value="1"/>
</dbReference>
<evidence type="ECO:0000256" key="2">
    <source>
        <dbReference type="ARBA" id="ARBA00022705"/>
    </source>
</evidence>
<feature type="region of interest" description="Disordered" evidence="16">
    <location>
        <begin position="391"/>
        <end position="438"/>
    </location>
</feature>
<evidence type="ECO:0000256" key="4">
    <source>
        <dbReference type="ARBA" id="ARBA00022723"/>
    </source>
</evidence>
<evidence type="ECO:0000313" key="21">
    <source>
        <dbReference type="Proteomes" id="UP000822688"/>
    </source>
</evidence>
<dbReference type="InterPro" id="IPR029060">
    <property type="entry name" value="PIN-like_dom_sf"/>
</dbReference>
<dbReference type="GO" id="GO:0003677">
    <property type="term" value="F:DNA binding"/>
    <property type="evidence" value="ECO:0007669"/>
    <property type="project" value="UniProtKB-UniRule"/>
</dbReference>
<dbReference type="Pfam" id="PF00867">
    <property type="entry name" value="XPG_I"/>
    <property type="match status" value="1"/>
</dbReference>
<keyword evidence="11 15" id="KW-0234">DNA repair</keyword>
<dbReference type="GO" id="GO:0000287">
    <property type="term" value="F:magnesium ion binding"/>
    <property type="evidence" value="ECO:0007669"/>
    <property type="project" value="UniProtKB-UniRule"/>
</dbReference>
<dbReference type="HAMAP" id="MF_00614">
    <property type="entry name" value="Fen"/>
    <property type="match status" value="1"/>
</dbReference>
<dbReference type="PANTHER" id="PTHR11081">
    <property type="entry name" value="FLAP ENDONUCLEASE FAMILY MEMBER"/>
    <property type="match status" value="1"/>
</dbReference>
<protein>
    <recommendedName>
        <fullName evidence="15">Flap endonuclease 1</fullName>
        <shortName evidence="15">FEN-1</shortName>
        <ecNumber evidence="15">3.1.-.-</ecNumber>
    </recommendedName>
    <alternativeName>
        <fullName evidence="15">Flap structure-specific endonuclease 1</fullName>
    </alternativeName>
</protein>
<evidence type="ECO:0000256" key="14">
    <source>
        <dbReference type="ARBA" id="ARBA00056033"/>
    </source>
</evidence>
<feature type="domain" description="5'-3' exonuclease" evidence="17">
    <location>
        <begin position="71"/>
        <end position="343"/>
    </location>
</feature>
<dbReference type="SMART" id="SM00279">
    <property type="entry name" value="HhH2"/>
    <property type="match status" value="1"/>
</dbReference>
<dbReference type="SUPFAM" id="SSF88723">
    <property type="entry name" value="PIN domain-like"/>
    <property type="match status" value="1"/>
</dbReference>
<dbReference type="Gene3D" id="3.40.50.1010">
    <property type="entry name" value="5'-nuclease"/>
    <property type="match status" value="1"/>
</dbReference>
<dbReference type="CDD" id="cd09867">
    <property type="entry name" value="PIN_FEN1"/>
    <property type="match status" value="1"/>
</dbReference>
<comment type="function">
    <text evidence="14">Structure-specific nuclease with 5'-flap endonuclease and 5'-3' exonuclease activities involved in DNA replication and repair. During DNA replication, cleaves the 5'-overhanging flap structure that is generated by displacement synthesis when DNA polymerase encounters the 5'-end of a downstream Okazaki fragment. It enters the flap from the 5'-end and then tracks to cleave the flap base, leaving a nick for ligation. Also involved in the long patch base excision repair (LP-BER) pathway, by cleaving within the apurinic/apyrimidinic (AP) site-terminated flap. Acts as a genome stabilization factor that prevents flaps from equilibrating into structures that lead to duplications and deletions. Also possesses 5'-3' exonuclease activity on nicked or gapped double-stranded DNA, and exhibits RNase H activity. Also involved in replication and repair of rDNA and in repairing mitochondrial DNA. May be required for cell proliferation.</text>
</comment>
<dbReference type="GO" id="GO:0008409">
    <property type="term" value="F:5'-3' exonuclease activity"/>
    <property type="evidence" value="ECO:0007669"/>
    <property type="project" value="UniProtKB-UniRule"/>
</dbReference>
<dbReference type="InterPro" id="IPR006084">
    <property type="entry name" value="XPG/Rad2"/>
</dbReference>
<evidence type="ECO:0000256" key="16">
    <source>
        <dbReference type="SAM" id="MobiDB-lite"/>
    </source>
</evidence>
<reference evidence="20" key="1">
    <citation type="submission" date="2020-06" db="EMBL/GenBank/DDBJ databases">
        <title>WGS assembly of Ceratodon purpureus strain R40.</title>
        <authorList>
            <person name="Carey S.B."/>
            <person name="Jenkins J."/>
            <person name="Shu S."/>
            <person name="Lovell J.T."/>
            <person name="Sreedasyam A."/>
            <person name="Maumus F."/>
            <person name="Tiley G.P."/>
            <person name="Fernandez-Pozo N."/>
            <person name="Barry K."/>
            <person name="Chen C."/>
            <person name="Wang M."/>
            <person name="Lipzen A."/>
            <person name="Daum C."/>
            <person name="Saski C.A."/>
            <person name="Payton A.C."/>
            <person name="Mcbreen J.C."/>
            <person name="Conrad R.E."/>
            <person name="Kollar L.M."/>
            <person name="Olsson S."/>
            <person name="Huttunen S."/>
            <person name="Landis J.B."/>
            <person name="Wickett N.J."/>
            <person name="Johnson M.G."/>
            <person name="Rensing S.A."/>
            <person name="Grimwood J."/>
            <person name="Schmutz J."/>
            <person name="Mcdaniel S.F."/>
        </authorList>
    </citation>
    <scope>NUCLEOTIDE SEQUENCE</scope>
    <source>
        <strain evidence="20">R40</strain>
    </source>
</reference>
<evidence type="ECO:0000256" key="1">
    <source>
        <dbReference type="ARBA" id="ARBA00022553"/>
    </source>
</evidence>
<keyword evidence="1 15" id="KW-0597">Phosphoprotein</keyword>
<dbReference type="GO" id="GO:0005739">
    <property type="term" value="C:mitochondrion"/>
    <property type="evidence" value="ECO:0007669"/>
    <property type="project" value="UniProtKB-SubCell"/>
</dbReference>
<dbReference type="SMART" id="SM00485">
    <property type="entry name" value="XPGN"/>
    <property type="match status" value="1"/>
</dbReference>
<feature type="domain" description="XPG N-terminal" evidence="19">
    <location>
        <begin position="43"/>
        <end position="150"/>
    </location>
</feature>
<comment type="caution">
    <text evidence="20">The sequence shown here is derived from an EMBL/GenBank/DDBJ whole genome shotgun (WGS) entry which is preliminary data.</text>
</comment>
<dbReference type="FunFam" id="1.10.150.20:FF:000009">
    <property type="entry name" value="Flap endonuclease 1"/>
    <property type="match status" value="1"/>
</dbReference>
<evidence type="ECO:0000256" key="12">
    <source>
        <dbReference type="ARBA" id="ARBA00023242"/>
    </source>
</evidence>